<feature type="region of interest" description="Disordered" evidence="1">
    <location>
        <begin position="141"/>
        <end position="160"/>
    </location>
</feature>
<sequence>MPATWLVSETTSPVDYSPVAIATEESKDAIWGSPIKLSIQCRRGRTDAVFSGVSVMGQPEDYAISYSIDDDRPVQVAVMAPPSGRGIALKGDVVGLLQALPAEGTLVFRITARPGPTLESRYALPALKSTLGRLARPCRWPGASGLEPEFSRGEQQGRSK</sequence>
<feature type="compositionally biased region" description="Basic and acidic residues" evidence="1">
    <location>
        <begin position="149"/>
        <end position="160"/>
    </location>
</feature>
<accession>A0A512NIT6</accession>
<proteinExistence type="predicted"/>
<comment type="caution">
    <text evidence="2">The sequence shown here is derived from an EMBL/GenBank/DDBJ whole genome shotgun (WGS) entry which is preliminary data.</text>
</comment>
<evidence type="ECO:0000256" key="1">
    <source>
        <dbReference type="SAM" id="MobiDB-lite"/>
    </source>
</evidence>
<dbReference type="AlphaFoldDB" id="A0A512NIT6"/>
<organism evidence="2 3">
    <name type="scientific">Reyranella soli</name>
    <dbReference type="NCBI Taxonomy" id="1230389"/>
    <lineage>
        <taxon>Bacteria</taxon>
        <taxon>Pseudomonadati</taxon>
        <taxon>Pseudomonadota</taxon>
        <taxon>Alphaproteobacteria</taxon>
        <taxon>Hyphomicrobiales</taxon>
        <taxon>Reyranellaceae</taxon>
        <taxon>Reyranella</taxon>
    </lineage>
</organism>
<dbReference type="EMBL" id="BKAJ01000112">
    <property type="protein sequence ID" value="GEP58859.1"/>
    <property type="molecule type" value="Genomic_DNA"/>
</dbReference>
<gene>
    <name evidence="2" type="ORF">RSO01_60250</name>
</gene>
<reference evidence="2 3" key="1">
    <citation type="submission" date="2019-07" db="EMBL/GenBank/DDBJ databases">
        <title>Whole genome shotgun sequence of Reyranella soli NBRC 108950.</title>
        <authorList>
            <person name="Hosoyama A."/>
            <person name="Uohara A."/>
            <person name="Ohji S."/>
            <person name="Ichikawa N."/>
        </authorList>
    </citation>
    <scope>NUCLEOTIDE SEQUENCE [LARGE SCALE GENOMIC DNA]</scope>
    <source>
        <strain evidence="2 3">NBRC 108950</strain>
    </source>
</reference>
<protein>
    <submittedName>
        <fullName evidence="2">Uncharacterized protein</fullName>
    </submittedName>
</protein>
<evidence type="ECO:0000313" key="3">
    <source>
        <dbReference type="Proteomes" id="UP000321058"/>
    </source>
</evidence>
<name>A0A512NIT6_9HYPH</name>
<evidence type="ECO:0000313" key="2">
    <source>
        <dbReference type="EMBL" id="GEP58859.1"/>
    </source>
</evidence>
<dbReference type="Proteomes" id="UP000321058">
    <property type="component" value="Unassembled WGS sequence"/>
</dbReference>
<keyword evidence="3" id="KW-1185">Reference proteome</keyword>